<evidence type="ECO:0000313" key="2">
    <source>
        <dbReference type="Proteomes" id="UP000830768"/>
    </source>
</evidence>
<gene>
    <name evidence="1" type="ORF">LCI18_008068</name>
</gene>
<keyword evidence="2" id="KW-1185">Reference proteome</keyword>
<dbReference type="Proteomes" id="UP000830768">
    <property type="component" value="Chromosome 6"/>
</dbReference>
<protein>
    <submittedName>
        <fullName evidence="1">Uncharacterized protein</fullName>
    </submittedName>
</protein>
<evidence type="ECO:0000313" key="1">
    <source>
        <dbReference type="EMBL" id="UPK97133.1"/>
    </source>
</evidence>
<organism evidence="1 2">
    <name type="scientific">Fusarium solani subsp. cucurbitae</name>
    <name type="common">Neocosmosporum cucurbitae</name>
    <dbReference type="NCBI Taxonomy" id="2747967"/>
    <lineage>
        <taxon>Eukaryota</taxon>
        <taxon>Fungi</taxon>
        <taxon>Dikarya</taxon>
        <taxon>Ascomycota</taxon>
        <taxon>Pezizomycotina</taxon>
        <taxon>Sordariomycetes</taxon>
        <taxon>Hypocreomycetidae</taxon>
        <taxon>Hypocreales</taxon>
        <taxon>Nectriaceae</taxon>
        <taxon>Fusarium</taxon>
        <taxon>Fusarium solani species complex</taxon>
    </lineage>
</organism>
<dbReference type="EMBL" id="CP090035">
    <property type="protein sequence ID" value="UPK97133.1"/>
    <property type="molecule type" value="Genomic_DNA"/>
</dbReference>
<sequence length="235" mass="26562">MSQESKVSEVFWPSLKKILKEDAKNFDRLDIKCHIYLESTTVGGQPYKVMRFEWDHRACILPCGHIFGDKCIDGYLEDCIQSRRLPDCPTCRAILQHTECAHACMGVAMPSRQTEMDNVLPTLSEGSRIAEECCMCDLTTRAASLIRKSTVKLPTDHFFTVSAIFPRNRVWVRSGEDDSILGKAKVQQEIKDGPLKEKLNQLESQLKRKHLVEWSSGDLAGLKLGLHISKLVPDS</sequence>
<reference evidence="1" key="1">
    <citation type="submission" date="2021-11" db="EMBL/GenBank/DDBJ databases">
        <title>Fusarium solani-melongenae Genome sequencing and assembly.</title>
        <authorList>
            <person name="Xie S."/>
            <person name="Huang L."/>
            <person name="Zhang X."/>
        </authorList>
    </citation>
    <scope>NUCLEOTIDE SEQUENCE</scope>
    <source>
        <strain evidence="1">CRI 24-3</strain>
    </source>
</reference>
<name>A0ACD3Z7A4_FUSSC</name>
<accession>A0ACD3Z7A4</accession>
<proteinExistence type="predicted"/>